<name>A0ABU5ZC39_9BACL</name>
<proteinExistence type="predicted"/>
<feature type="region of interest" description="Disordered" evidence="1">
    <location>
        <begin position="1"/>
        <end position="32"/>
    </location>
</feature>
<dbReference type="Proteomes" id="UP001310386">
    <property type="component" value="Unassembled WGS sequence"/>
</dbReference>
<organism evidence="2 3">
    <name type="scientific">Ferviditalea candida</name>
    <dbReference type="NCBI Taxonomy" id="3108399"/>
    <lineage>
        <taxon>Bacteria</taxon>
        <taxon>Bacillati</taxon>
        <taxon>Bacillota</taxon>
        <taxon>Bacilli</taxon>
        <taxon>Bacillales</taxon>
        <taxon>Paenibacillaceae</taxon>
        <taxon>Ferviditalea</taxon>
    </lineage>
</organism>
<evidence type="ECO:0000256" key="1">
    <source>
        <dbReference type="SAM" id="MobiDB-lite"/>
    </source>
</evidence>
<evidence type="ECO:0000313" key="2">
    <source>
        <dbReference type="EMBL" id="MEB3100085.1"/>
    </source>
</evidence>
<evidence type="ECO:0000313" key="3">
    <source>
        <dbReference type="Proteomes" id="UP001310386"/>
    </source>
</evidence>
<protein>
    <submittedName>
        <fullName evidence="2">Uncharacterized protein</fullName>
    </submittedName>
</protein>
<gene>
    <name evidence="2" type="ORF">VF724_00185</name>
</gene>
<sequence>MSFFFGSRESTEEGAKTKPPTDGTMQNGNTQDLDLSGQMQAEETLSLEEAKAKAVFVLPEFHDIPSSYQLNKIELFHLPNENKAAKVRFTFRNESNKVFWVTMTLLQGDMSIGSGANGAKVEEI</sequence>
<accession>A0ABU5ZC39</accession>
<keyword evidence="3" id="KW-1185">Reference proteome</keyword>
<dbReference type="EMBL" id="JAYJLD010000001">
    <property type="protein sequence ID" value="MEB3100085.1"/>
    <property type="molecule type" value="Genomic_DNA"/>
</dbReference>
<feature type="compositionally biased region" description="Polar residues" evidence="1">
    <location>
        <begin position="23"/>
        <end position="32"/>
    </location>
</feature>
<reference evidence="2" key="1">
    <citation type="submission" date="2023-12" db="EMBL/GenBank/DDBJ databases">
        <title>Fervidustalea candida gen. nov., sp. nov., a novel member of the family Paenibacillaceae isolated from a geothermal area.</title>
        <authorList>
            <person name="Li W.-J."/>
            <person name="Jiao J.-Y."/>
            <person name="Chen Y."/>
        </authorList>
    </citation>
    <scope>NUCLEOTIDE SEQUENCE</scope>
    <source>
        <strain evidence="2">SYSU GA230002</strain>
    </source>
</reference>
<dbReference type="RefSeq" id="WP_371752200.1">
    <property type="nucleotide sequence ID" value="NZ_JAYJLD010000001.1"/>
</dbReference>
<comment type="caution">
    <text evidence="2">The sequence shown here is derived from an EMBL/GenBank/DDBJ whole genome shotgun (WGS) entry which is preliminary data.</text>
</comment>